<sequence>LEKVCKTKLKVREMDLLNKDALSDLFTEVGPSPVVFYFSKFHVSAHSVIAESN</sequence>
<reference evidence="1" key="1">
    <citation type="submission" date="2016-06" db="UniProtKB">
        <authorList>
            <consortium name="WormBaseParasite"/>
        </authorList>
    </citation>
    <scope>IDENTIFICATION</scope>
</reference>
<protein>
    <submittedName>
        <fullName evidence="1">RRM domain-containing protein</fullName>
    </submittedName>
</protein>
<dbReference type="AlphaFoldDB" id="A0A183SCV0"/>
<evidence type="ECO:0000313" key="1">
    <source>
        <dbReference type="WBParaSite" id="SSLN_0000211801-mRNA-1"/>
    </source>
</evidence>
<accession>A0A183SCV0</accession>
<name>A0A183SCV0_SCHSO</name>
<dbReference type="WBParaSite" id="SSLN_0000211801-mRNA-1">
    <property type="protein sequence ID" value="SSLN_0000211801-mRNA-1"/>
    <property type="gene ID" value="SSLN_0000211801"/>
</dbReference>
<organism evidence="1">
    <name type="scientific">Schistocephalus solidus</name>
    <name type="common">Tapeworm</name>
    <dbReference type="NCBI Taxonomy" id="70667"/>
    <lineage>
        <taxon>Eukaryota</taxon>
        <taxon>Metazoa</taxon>
        <taxon>Spiralia</taxon>
        <taxon>Lophotrochozoa</taxon>
        <taxon>Platyhelminthes</taxon>
        <taxon>Cestoda</taxon>
        <taxon>Eucestoda</taxon>
        <taxon>Diphyllobothriidea</taxon>
        <taxon>Diphyllobothriidae</taxon>
        <taxon>Schistocephalus</taxon>
    </lineage>
</organism>
<proteinExistence type="predicted"/>